<keyword evidence="3" id="KW-1185">Reference proteome</keyword>
<reference evidence="2 3" key="1">
    <citation type="submission" date="2022-12" db="EMBL/GenBank/DDBJ databases">
        <title>Chromosome-level genome of Tegillarca granosa.</title>
        <authorList>
            <person name="Kim J."/>
        </authorList>
    </citation>
    <scope>NUCLEOTIDE SEQUENCE [LARGE SCALE GENOMIC DNA]</scope>
    <source>
        <strain evidence="2">Teg-2019</strain>
        <tissue evidence="2">Adductor muscle</tissue>
    </source>
</reference>
<dbReference type="PANTHER" id="PTHR16509:SF1">
    <property type="entry name" value="MANGANESE-DEPENDENT ADP-RIBOSE_CDP-ALCOHOL DIPHOSPHATASE"/>
    <property type="match status" value="1"/>
</dbReference>
<proteinExistence type="predicted"/>
<dbReference type="SUPFAM" id="SSF56300">
    <property type="entry name" value="Metallo-dependent phosphatases"/>
    <property type="match status" value="1"/>
</dbReference>
<dbReference type="Pfam" id="PF00149">
    <property type="entry name" value="Metallophos"/>
    <property type="match status" value="1"/>
</dbReference>
<organism evidence="2 3">
    <name type="scientific">Tegillarca granosa</name>
    <name type="common">Malaysian cockle</name>
    <name type="synonym">Anadara granosa</name>
    <dbReference type="NCBI Taxonomy" id="220873"/>
    <lineage>
        <taxon>Eukaryota</taxon>
        <taxon>Metazoa</taxon>
        <taxon>Spiralia</taxon>
        <taxon>Lophotrochozoa</taxon>
        <taxon>Mollusca</taxon>
        <taxon>Bivalvia</taxon>
        <taxon>Autobranchia</taxon>
        <taxon>Pteriomorphia</taxon>
        <taxon>Arcoida</taxon>
        <taxon>Arcoidea</taxon>
        <taxon>Arcidae</taxon>
        <taxon>Tegillarca</taxon>
    </lineage>
</organism>
<accession>A0ABQ9FSC3</accession>
<dbReference type="EMBL" id="JARBDR010000214">
    <property type="protein sequence ID" value="KAJ8319076.1"/>
    <property type="molecule type" value="Genomic_DNA"/>
</dbReference>
<evidence type="ECO:0000313" key="3">
    <source>
        <dbReference type="Proteomes" id="UP001217089"/>
    </source>
</evidence>
<dbReference type="Gene3D" id="3.60.21.10">
    <property type="match status" value="2"/>
</dbReference>
<name>A0ABQ9FSC3_TEGGR</name>
<evidence type="ECO:0000259" key="1">
    <source>
        <dbReference type="Pfam" id="PF00149"/>
    </source>
</evidence>
<gene>
    <name evidence="2" type="ORF">KUTeg_004167</name>
</gene>
<feature type="domain" description="Calcineurin-like phosphoesterase" evidence="1">
    <location>
        <begin position="175"/>
        <end position="256"/>
    </location>
</feature>
<dbReference type="PANTHER" id="PTHR16509">
    <property type="match status" value="1"/>
</dbReference>
<sequence length="327" mass="36481">MMASTAKYLMNNLLDSTRKAPSTECLYRFGLIADVQHADIPDGYNFSKTKKRYYRNSLTLLQQAVNVWKQGKCDCAFQLGDLIDGFSRQGPKWLPGGASSLLNSKLLSATSKGCSGVSGRAFYTIVPFPQFRIIVLDCYEISLLGTEEDSPEHSKAWAYLSNNPNEDKNNPDGLDDYDMRFVKFNGAVSSTQLNWLESILSESVKNKENVIIMGHNPMYKPSTSPVCLCWNYDEVMDVFNRYGNCVLCYIAGHDHDSGSATDPAGILHITMPGIIEIPPGKNGYAIGKLYQNSLYIEGTGRMHSYKMDLKYIIEDKTIVLTIIGIII</sequence>
<dbReference type="Proteomes" id="UP001217089">
    <property type="component" value="Unassembled WGS sequence"/>
</dbReference>
<evidence type="ECO:0000313" key="2">
    <source>
        <dbReference type="EMBL" id="KAJ8319076.1"/>
    </source>
</evidence>
<dbReference type="InterPro" id="IPR004843">
    <property type="entry name" value="Calcineurin-like_PHP"/>
</dbReference>
<protein>
    <recommendedName>
        <fullName evidence="1">Calcineurin-like phosphoesterase domain-containing protein</fullName>
    </recommendedName>
</protein>
<dbReference type="InterPro" id="IPR029052">
    <property type="entry name" value="Metallo-depent_PP-like"/>
</dbReference>
<comment type="caution">
    <text evidence="2">The sequence shown here is derived from an EMBL/GenBank/DDBJ whole genome shotgun (WGS) entry which is preliminary data.</text>
</comment>